<organism evidence="10 11">
    <name type="scientific">Vanrija albida</name>
    <dbReference type="NCBI Taxonomy" id="181172"/>
    <lineage>
        <taxon>Eukaryota</taxon>
        <taxon>Fungi</taxon>
        <taxon>Dikarya</taxon>
        <taxon>Basidiomycota</taxon>
        <taxon>Agaricomycotina</taxon>
        <taxon>Tremellomycetes</taxon>
        <taxon>Trichosporonales</taxon>
        <taxon>Trichosporonaceae</taxon>
        <taxon>Vanrija</taxon>
    </lineage>
</organism>
<feature type="transmembrane region" description="Helical" evidence="8">
    <location>
        <begin position="414"/>
        <end position="431"/>
    </location>
</feature>
<evidence type="ECO:0000256" key="2">
    <source>
        <dbReference type="ARBA" id="ARBA00010992"/>
    </source>
</evidence>
<dbReference type="RefSeq" id="XP_069210312.1">
    <property type="nucleotide sequence ID" value="XM_069352894.1"/>
</dbReference>
<dbReference type="PROSITE" id="PS00217">
    <property type="entry name" value="SUGAR_TRANSPORT_2"/>
    <property type="match status" value="1"/>
</dbReference>
<feature type="transmembrane region" description="Helical" evidence="8">
    <location>
        <begin position="315"/>
        <end position="335"/>
    </location>
</feature>
<dbReference type="PRINTS" id="PR00171">
    <property type="entry name" value="SUGRTRNSPORT"/>
</dbReference>
<feature type="transmembrane region" description="Helical" evidence="8">
    <location>
        <begin position="28"/>
        <end position="50"/>
    </location>
</feature>
<sequence>MPSTSTPLYAQWRNNTATWWWQDKGLRLCMANIFILFLTPYTQGFDGILFTGLQVLPAFYSKFHPSATELGLMAASLGFPLLVVPFFAQWLADKYGRRPLVTVASVFSIVGPLVSGLGNTRGTFIGGRVLTGVGNGFIQVTAPTLIAEIAHPRFRPVVTASYQPTAFIGAVVCSWIMFGVTPWHSDWAWRVPTILQCVSFVPVLFWSVSPWMVESPRYLVYSGQRDKAHALLAKLHANGDMADELVVNELNEIIEAREADLDKTSSFADFTRTPGNIKRLLIILLFGFISQMSGNGMATTYIGKMIVIAGVVDPLTIQGIICALVMWLLISALVTAQFVERLGRRPILLWCLGGMIIALALVTAFSALVETGKQYGVAAIVMIFVFGGLYNSAFAVVPYLYMTEILPYNLRGKGLSIFAFVNAALTIYTQYGEECVLAPLIPVSPIALDAISWRYYFVFIGCDVFTLVAMYFTITETRGHTLEEIQVLFDGPGLGRVTTSATDEKGYVDENEQK</sequence>
<comment type="similarity">
    <text evidence="2">Belongs to the major facilitator superfamily. Sugar transporter (TC 2.A.1.1) family.</text>
</comment>
<feature type="domain" description="Major facilitator superfamily (MFS) profile" evidence="9">
    <location>
        <begin position="32"/>
        <end position="478"/>
    </location>
</feature>
<evidence type="ECO:0000256" key="1">
    <source>
        <dbReference type="ARBA" id="ARBA00004141"/>
    </source>
</evidence>
<protein>
    <recommendedName>
        <fullName evidence="9">Major facilitator superfamily (MFS) profile domain-containing protein</fullName>
    </recommendedName>
</protein>
<evidence type="ECO:0000313" key="11">
    <source>
        <dbReference type="Proteomes" id="UP001565368"/>
    </source>
</evidence>
<dbReference type="PANTHER" id="PTHR48022">
    <property type="entry name" value="PLASTIDIC GLUCOSE TRANSPORTER 4"/>
    <property type="match status" value="1"/>
</dbReference>
<keyword evidence="6 8" id="KW-0472">Membrane</keyword>
<feature type="transmembrane region" description="Helical" evidence="8">
    <location>
        <begin position="280"/>
        <end position="303"/>
    </location>
</feature>
<evidence type="ECO:0000256" key="5">
    <source>
        <dbReference type="ARBA" id="ARBA00022989"/>
    </source>
</evidence>
<evidence type="ECO:0000256" key="6">
    <source>
        <dbReference type="ARBA" id="ARBA00023136"/>
    </source>
</evidence>
<dbReference type="InterPro" id="IPR005829">
    <property type="entry name" value="Sugar_transporter_CS"/>
</dbReference>
<feature type="transmembrane region" description="Helical" evidence="8">
    <location>
        <begin position="162"/>
        <end position="181"/>
    </location>
</feature>
<keyword evidence="5 8" id="KW-1133">Transmembrane helix</keyword>
<comment type="catalytic activity">
    <reaction evidence="7">
        <text>myo-inositol(out) + H(+)(out) = myo-inositol(in) + H(+)(in)</text>
        <dbReference type="Rhea" id="RHEA:60364"/>
        <dbReference type="ChEBI" id="CHEBI:15378"/>
        <dbReference type="ChEBI" id="CHEBI:17268"/>
    </reaction>
</comment>
<dbReference type="InterPro" id="IPR050360">
    <property type="entry name" value="MFS_Sugar_Transporters"/>
</dbReference>
<dbReference type="EMBL" id="JBBXJM010000003">
    <property type="protein sequence ID" value="KAL1410368.1"/>
    <property type="molecule type" value="Genomic_DNA"/>
</dbReference>
<reference evidence="10 11" key="1">
    <citation type="submission" date="2023-08" db="EMBL/GenBank/DDBJ databases">
        <title>Annotated Genome Sequence of Vanrija albida AlHP1.</title>
        <authorList>
            <person name="Herzog R."/>
        </authorList>
    </citation>
    <scope>NUCLEOTIDE SEQUENCE [LARGE SCALE GENOMIC DNA]</scope>
    <source>
        <strain evidence="10 11">AlHP1</strain>
    </source>
</reference>
<dbReference type="GeneID" id="95985419"/>
<dbReference type="Gene3D" id="1.20.1250.20">
    <property type="entry name" value="MFS general substrate transporter like domains"/>
    <property type="match status" value="1"/>
</dbReference>
<feature type="transmembrane region" description="Helical" evidence="8">
    <location>
        <begin position="129"/>
        <end position="150"/>
    </location>
</feature>
<gene>
    <name evidence="10" type="ORF">Q8F55_004376</name>
</gene>
<keyword evidence="4 8" id="KW-0812">Transmembrane</keyword>
<keyword evidence="11" id="KW-1185">Reference proteome</keyword>
<dbReference type="InterPro" id="IPR003663">
    <property type="entry name" value="Sugar/inositol_transpt"/>
</dbReference>
<dbReference type="InterPro" id="IPR020846">
    <property type="entry name" value="MFS_dom"/>
</dbReference>
<evidence type="ECO:0000256" key="8">
    <source>
        <dbReference type="SAM" id="Phobius"/>
    </source>
</evidence>
<evidence type="ECO:0000313" key="10">
    <source>
        <dbReference type="EMBL" id="KAL1410368.1"/>
    </source>
</evidence>
<comment type="subcellular location">
    <subcellularLocation>
        <location evidence="1">Membrane</location>
        <topology evidence="1">Multi-pass membrane protein</topology>
    </subcellularLocation>
</comment>
<feature type="transmembrane region" description="Helical" evidence="8">
    <location>
        <begin position="451"/>
        <end position="472"/>
    </location>
</feature>
<evidence type="ECO:0000256" key="7">
    <source>
        <dbReference type="ARBA" id="ARBA00049119"/>
    </source>
</evidence>
<evidence type="ECO:0000259" key="9">
    <source>
        <dbReference type="PROSITE" id="PS50850"/>
    </source>
</evidence>
<feature type="transmembrane region" description="Helical" evidence="8">
    <location>
        <begin position="187"/>
        <end position="208"/>
    </location>
</feature>
<proteinExistence type="inferred from homology"/>
<evidence type="ECO:0000256" key="4">
    <source>
        <dbReference type="ARBA" id="ARBA00022692"/>
    </source>
</evidence>
<name>A0ABR3Q6S2_9TREE</name>
<dbReference type="PROSITE" id="PS50850">
    <property type="entry name" value="MFS"/>
    <property type="match status" value="1"/>
</dbReference>
<feature type="transmembrane region" description="Helical" evidence="8">
    <location>
        <begin position="347"/>
        <end position="369"/>
    </location>
</feature>
<keyword evidence="3" id="KW-0813">Transport</keyword>
<dbReference type="InterPro" id="IPR005828">
    <property type="entry name" value="MFS_sugar_transport-like"/>
</dbReference>
<dbReference type="InterPro" id="IPR036259">
    <property type="entry name" value="MFS_trans_sf"/>
</dbReference>
<feature type="transmembrane region" description="Helical" evidence="8">
    <location>
        <begin position="70"/>
        <end position="88"/>
    </location>
</feature>
<accession>A0ABR3Q6S2</accession>
<comment type="caution">
    <text evidence="10">The sequence shown here is derived from an EMBL/GenBank/DDBJ whole genome shotgun (WGS) entry which is preliminary data.</text>
</comment>
<dbReference type="SUPFAM" id="SSF103473">
    <property type="entry name" value="MFS general substrate transporter"/>
    <property type="match status" value="1"/>
</dbReference>
<feature type="transmembrane region" description="Helical" evidence="8">
    <location>
        <begin position="100"/>
        <end position="117"/>
    </location>
</feature>
<feature type="transmembrane region" description="Helical" evidence="8">
    <location>
        <begin position="375"/>
        <end position="402"/>
    </location>
</feature>
<dbReference type="Proteomes" id="UP001565368">
    <property type="component" value="Unassembled WGS sequence"/>
</dbReference>
<evidence type="ECO:0000256" key="3">
    <source>
        <dbReference type="ARBA" id="ARBA00022448"/>
    </source>
</evidence>
<dbReference type="PANTHER" id="PTHR48022:SF52">
    <property type="entry name" value="SUGAR TRANSPORTER, PUTATIVE-RELATED"/>
    <property type="match status" value="1"/>
</dbReference>
<dbReference type="Pfam" id="PF00083">
    <property type="entry name" value="Sugar_tr"/>
    <property type="match status" value="1"/>
</dbReference>